<evidence type="ECO:0000313" key="8">
    <source>
        <dbReference type="Proteomes" id="UP000295129"/>
    </source>
</evidence>
<dbReference type="InterPro" id="IPR016160">
    <property type="entry name" value="Ald_DH_CS_CYS"/>
</dbReference>
<reference evidence="7 8" key="1">
    <citation type="submission" date="2019-03" db="EMBL/GenBank/DDBJ databases">
        <title>Genomic Encyclopedia of Type Strains, Phase IV (KMG-IV): sequencing the most valuable type-strain genomes for metagenomic binning, comparative biology and taxonomic classification.</title>
        <authorList>
            <person name="Goeker M."/>
        </authorList>
    </citation>
    <scope>NUCLEOTIDE SEQUENCE [LARGE SCALE GENOMIC DNA]</scope>
    <source>
        <strain evidence="7 8">DSM 12121</strain>
    </source>
</reference>
<dbReference type="FunFam" id="3.40.605.10:FF:000007">
    <property type="entry name" value="NAD/NADP-dependent betaine aldehyde dehydrogenase"/>
    <property type="match status" value="1"/>
</dbReference>
<sequence length="486" mass="52259">MRQIDNFIAGEYRAAASGRRFEKRSPVDNTVIASISEAGRPEVDAAVQAARAALHGEWGGLTTDQRVELLYGVANEITRRFEDFVEAEMADTGQPSHVMRHVFIPRGAANFKVFADVVKNVPTEAFQMATPDGAGALNYAIRVPKGVIGVICPWNAPFLLMTWKLGPALACGNTVVVKPSEETPNTAALLGEVMNAVGVPKGVYNVVNGFGPDSAGAFLTQHPGVDAITFTGETRTGAAIMKAASEGMRDVSFELGGKNAGIVFADADFDAAVDGIFRSAFLNTGQVCLGTERVYVERPIFERFVQALKLKAEAVKYGRPEDHAASYGPLISQEHKCKVLSYYAKAVEEGATVVTGGGVPDMPGELAEGAWVQPTIWTGLPETAAVVREEIFGPCCHIRPFDSEQEVVALANATDYGLSTTIWTTNLARAHRVAARVEVGITWINSWFLRDLRTAFGGSKQSGIGREGGVHSLEFYTETRNVCVKL</sequence>
<dbReference type="PANTHER" id="PTHR43720">
    <property type="entry name" value="2-AMINOMUCONIC SEMIALDEHYDE DEHYDROGENASE"/>
    <property type="match status" value="1"/>
</dbReference>
<dbReference type="Pfam" id="PF00171">
    <property type="entry name" value="Aldedh"/>
    <property type="match status" value="1"/>
</dbReference>
<evidence type="ECO:0000256" key="2">
    <source>
        <dbReference type="ARBA" id="ARBA00023002"/>
    </source>
</evidence>
<proteinExistence type="inferred from homology"/>
<evidence type="ECO:0000256" key="3">
    <source>
        <dbReference type="ARBA" id="ARBA00023027"/>
    </source>
</evidence>
<keyword evidence="8" id="KW-1185">Reference proteome</keyword>
<evidence type="ECO:0000256" key="4">
    <source>
        <dbReference type="PROSITE-ProRule" id="PRU10007"/>
    </source>
</evidence>
<dbReference type="RefSeq" id="WP_133591177.1">
    <property type="nucleotide sequence ID" value="NZ_SNVV01000008.1"/>
</dbReference>
<dbReference type="FunFam" id="3.40.309.10:FF:000009">
    <property type="entry name" value="Aldehyde dehydrogenase A"/>
    <property type="match status" value="1"/>
</dbReference>
<dbReference type="NCBIfam" id="TIGR03216">
    <property type="entry name" value="OH_muco_semi_DH"/>
    <property type="match status" value="1"/>
</dbReference>
<dbReference type="EMBL" id="SNVV01000008">
    <property type="protein sequence ID" value="TDN50799.1"/>
    <property type="molecule type" value="Genomic_DNA"/>
</dbReference>
<dbReference type="OrthoDB" id="6187633at2"/>
<dbReference type="Gene3D" id="3.40.309.10">
    <property type="entry name" value="Aldehyde Dehydrogenase, Chain A, domain 2"/>
    <property type="match status" value="1"/>
</dbReference>
<dbReference type="PROSITE" id="PS00687">
    <property type="entry name" value="ALDEHYDE_DEHYDR_GLU"/>
    <property type="match status" value="1"/>
</dbReference>
<name>A0A4R6E1A9_9RHOO</name>
<evidence type="ECO:0000259" key="6">
    <source>
        <dbReference type="Pfam" id="PF00171"/>
    </source>
</evidence>
<comment type="caution">
    <text evidence="7">The sequence shown here is derived from an EMBL/GenBank/DDBJ whole genome shotgun (WGS) entry which is preliminary data.</text>
</comment>
<dbReference type="PANTHER" id="PTHR43720:SF2">
    <property type="entry name" value="2-AMINOMUCONIC SEMIALDEHYDE DEHYDROGENASE"/>
    <property type="match status" value="1"/>
</dbReference>
<dbReference type="InterPro" id="IPR016161">
    <property type="entry name" value="Ald_DH/histidinol_DH"/>
</dbReference>
<dbReference type="AlphaFoldDB" id="A0A4R6E1A9"/>
<dbReference type="SUPFAM" id="SSF53720">
    <property type="entry name" value="ALDH-like"/>
    <property type="match status" value="1"/>
</dbReference>
<keyword evidence="3" id="KW-0520">NAD</keyword>
<evidence type="ECO:0000313" key="7">
    <source>
        <dbReference type="EMBL" id="TDN50799.1"/>
    </source>
</evidence>
<comment type="similarity">
    <text evidence="1 5">Belongs to the aldehyde dehydrogenase family.</text>
</comment>
<dbReference type="GO" id="GO:0016620">
    <property type="term" value="F:oxidoreductase activity, acting on the aldehyde or oxo group of donors, NAD or NADP as acceptor"/>
    <property type="evidence" value="ECO:0007669"/>
    <property type="project" value="InterPro"/>
</dbReference>
<accession>A0A4R6E1A9</accession>
<dbReference type="InterPro" id="IPR015590">
    <property type="entry name" value="Aldehyde_DH_dom"/>
</dbReference>
<dbReference type="CDD" id="cd07093">
    <property type="entry name" value="ALDH_F8_HMSADH"/>
    <property type="match status" value="1"/>
</dbReference>
<evidence type="ECO:0000256" key="1">
    <source>
        <dbReference type="ARBA" id="ARBA00009986"/>
    </source>
</evidence>
<evidence type="ECO:0000256" key="5">
    <source>
        <dbReference type="RuleBase" id="RU003345"/>
    </source>
</evidence>
<dbReference type="Gene3D" id="3.40.605.10">
    <property type="entry name" value="Aldehyde Dehydrogenase, Chain A, domain 1"/>
    <property type="match status" value="1"/>
</dbReference>
<feature type="active site" evidence="4">
    <location>
        <position position="254"/>
    </location>
</feature>
<dbReference type="Proteomes" id="UP000295129">
    <property type="component" value="Unassembled WGS sequence"/>
</dbReference>
<protein>
    <submittedName>
        <fullName evidence="7">2-hydroxymuconate semialdehyde dehydrogenase</fullName>
    </submittedName>
</protein>
<keyword evidence="2 5" id="KW-0560">Oxidoreductase</keyword>
<dbReference type="InterPro" id="IPR017628">
    <property type="entry name" value="OHmuconic_semiald_DH"/>
</dbReference>
<gene>
    <name evidence="7" type="ORF">C7389_10842</name>
</gene>
<dbReference type="InterPro" id="IPR016163">
    <property type="entry name" value="Ald_DH_C"/>
</dbReference>
<feature type="domain" description="Aldehyde dehydrogenase" evidence="6">
    <location>
        <begin position="15"/>
        <end position="482"/>
    </location>
</feature>
<dbReference type="PROSITE" id="PS00070">
    <property type="entry name" value="ALDEHYDE_DEHYDR_CYS"/>
    <property type="match status" value="1"/>
</dbReference>
<organism evidence="7 8">
    <name type="scientific">Azoarcus indigens</name>
    <dbReference type="NCBI Taxonomy" id="29545"/>
    <lineage>
        <taxon>Bacteria</taxon>
        <taxon>Pseudomonadati</taxon>
        <taxon>Pseudomonadota</taxon>
        <taxon>Betaproteobacteria</taxon>
        <taxon>Rhodocyclales</taxon>
        <taxon>Zoogloeaceae</taxon>
        <taxon>Azoarcus</taxon>
    </lineage>
</organism>
<dbReference type="InterPro" id="IPR029510">
    <property type="entry name" value="Ald_DH_CS_GLU"/>
</dbReference>
<dbReference type="InterPro" id="IPR016162">
    <property type="entry name" value="Ald_DH_N"/>
</dbReference>